<dbReference type="PANTHER" id="PTHR42885:SF2">
    <property type="entry name" value="HISTIDINOL-PHOSPHATE AMINOTRANSFERASE"/>
    <property type="match status" value="1"/>
</dbReference>
<dbReference type="RefSeq" id="WP_096591224.1">
    <property type="nucleotide sequence ID" value="NZ_MWRM01000005.1"/>
</dbReference>
<dbReference type="InterPro" id="IPR015422">
    <property type="entry name" value="PyrdxlP-dep_Trfase_small"/>
</dbReference>
<name>A0A2A4GYT1_9STAP</name>
<dbReference type="SUPFAM" id="SSF53383">
    <property type="entry name" value="PLP-dependent transferases"/>
    <property type="match status" value="1"/>
</dbReference>
<dbReference type="GO" id="GO:0030170">
    <property type="term" value="F:pyridoxal phosphate binding"/>
    <property type="evidence" value="ECO:0007669"/>
    <property type="project" value="InterPro"/>
</dbReference>
<keyword evidence="5 6" id="KW-0663">Pyridoxal phosphate</keyword>
<reference evidence="8 9" key="1">
    <citation type="journal article" date="2017" name="PLoS ONE">
        <title>Development of a real-time PCR for detection of Staphylococcus pseudintermedius using a novel automated comparison of whole-genome sequences.</title>
        <authorList>
            <person name="Verstappen K.M."/>
            <person name="Huijbregts L."/>
            <person name="Spaninks M."/>
            <person name="Wagenaar J.A."/>
            <person name="Fluit A.C."/>
            <person name="Duim B."/>
        </authorList>
    </citation>
    <scope>NUCLEOTIDE SEQUENCE [LARGE SCALE GENOMIC DNA]</scope>
    <source>
        <strain evidence="8 9">215070706401-1</strain>
    </source>
</reference>
<evidence type="ECO:0000313" key="8">
    <source>
        <dbReference type="EMBL" id="PCF55878.1"/>
    </source>
</evidence>
<evidence type="ECO:0000256" key="5">
    <source>
        <dbReference type="ARBA" id="ARBA00022898"/>
    </source>
</evidence>
<feature type="domain" description="Aminotransferase class I/classII large" evidence="7">
    <location>
        <begin position="24"/>
        <end position="286"/>
    </location>
</feature>
<evidence type="ECO:0000256" key="4">
    <source>
        <dbReference type="ARBA" id="ARBA00022679"/>
    </source>
</evidence>
<dbReference type="InterPro" id="IPR001917">
    <property type="entry name" value="Aminotrans_II_pyridoxalP_BS"/>
</dbReference>
<comment type="similarity">
    <text evidence="6">Belongs to the class-II pyridoxal-phosphate-dependent aminotransferase family.</text>
</comment>
<dbReference type="EMBL" id="MWUU01000005">
    <property type="protein sequence ID" value="PCF55878.1"/>
    <property type="molecule type" value="Genomic_DNA"/>
</dbReference>
<keyword evidence="3 8" id="KW-0032">Aminotransferase</keyword>
<gene>
    <name evidence="8" type="ORF">B5C08_05290</name>
</gene>
<dbReference type="InterPro" id="IPR004839">
    <property type="entry name" value="Aminotransferase_I/II_large"/>
</dbReference>
<dbReference type="Proteomes" id="UP000218335">
    <property type="component" value="Unassembled WGS sequence"/>
</dbReference>
<accession>A0A2A4GYT1</accession>
<dbReference type="InterPro" id="IPR015424">
    <property type="entry name" value="PyrdxlP-dep_Trfase"/>
</dbReference>
<organism evidence="8 9">
    <name type="scientific">Staphylococcus delphini</name>
    <dbReference type="NCBI Taxonomy" id="53344"/>
    <lineage>
        <taxon>Bacteria</taxon>
        <taxon>Bacillati</taxon>
        <taxon>Bacillota</taxon>
        <taxon>Bacilli</taxon>
        <taxon>Bacillales</taxon>
        <taxon>Staphylococcaceae</taxon>
        <taxon>Staphylococcus</taxon>
        <taxon>Staphylococcus intermedius group</taxon>
    </lineage>
</organism>
<evidence type="ECO:0000313" key="9">
    <source>
        <dbReference type="Proteomes" id="UP000218335"/>
    </source>
</evidence>
<evidence type="ECO:0000256" key="1">
    <source>
        <dbReference type="ARBA" id="ARBA00001933"/>
    </source>
</evidence>
<sequence>MIRMNKNESPIKPLSTEILTELIEQCDYHHYPDVAYDRFRKAYAQYYGDTFTLEQITCGNGSDELIQKLMLIMPDGPCLTLNPDFFMYQDYAHQVNRDIQFVDATPALSFPLETVLDKIEAVQPSFFILSNPHNPTGHRFDEKYLLAIANEMKRFGGYLVIDEAYIDFSTPLDIALEDHILIMRTLSKAYAMAGLRLGVLIGTEQTIQRVRQIEHPYPLSALTMAIGIHLFENQADTKAFVAHQRHLSARLKAILQDHASAHMTIYPSETNFVLTAGPKAMALGRYVEQHGFLPRFYNDPSEATMAGFVRYSIATEAQLDRFEQVVKEWSERHDISN</sequence>
<evidence type="ECO:0000256" key="6">
    <source>
        <dbReference type="RuleBase" id="RU003693"/>
    </source>
</evidence>
<proteinExistence type="inferred from homology"/>
<dbReference type="InterPro" id="IPR015421">
    <property type="entry name" value="PyrdxlP-dep_Trfase_major"/>
</dbReference>
<comment type="cofactor">
    <cofactor evidence="1 6">
        <name>pyridoxal 5'-phosphate</name>
        <dbReference type="ChEBI" id="CHEBI:597326"/>
    </cofactor>
</comment>
<keyword evidence="4 8" id="KW-0808">Transferase</keyword>
<dbReference type="AlphaFoldDB" id="A0A2A4GYT1"/>
<dbReference type="PROSITE" id="PS00599">
    <property type="entry name" value="AA_TRANSFER_CLASS_2"/>
    <property type="match status" value="1"/>
</dbReference>
<dbReference type="PANTHER" id="PTHR42885">
    <property type="entry name" value="HISTIDINOL-PHOSPHATE AMINOTRANSFERASE-RELATED"/>
    <property type="match status" value="1"/>
</dbReference>
<dbReference type="CDD" id="cd00609">
    <property type="entry name" value="AAT_like"/>
    <property type="match status" value="1"/>
</dbReference>
<evidence type="ECO:0000256" key="2">
    <source>
        <dbReference type="ARBA" id="ARBA00015148"/>
    </source>
</evidence>
<dbReference type="Gene3D" id="3.40.640.10">
    <property type="entry name" value="Type I PLP-dependent aspartate aminotransferase-like (Major domain)"/>
    <property type="match status" value="1"/>
</dbReference>
<protein>
    <recommendedName>
        <fullName evidence="2">Putative pyridoxal phosphate-dependent acyltransferase</fullName>
    </recommendedName>
</protein>
<dbReference type="Gene3D" id="3.90.1150.10">
    <property type="entry name" value="Aspartate Aminotransferase, domain 1"/>
    <property type="match status" value="1"/>
</dbReference>
<dbReference type="GO" id="GO:0008483">
    <property type="term" value="F:transaminase activity"/>
    <property type="evidence" value="ECO:0007669"/>
    <property type="project" value="UniProtKB-KW"/>
</dbReference>
<evidence type="ECO:0000256" key="3">
    <source>
        <dbReference type="ARBA" id="ARBA00022576"/>
    </source>
</evidence>
<dbReference type="Pfam" id="PF00155">
    <property type="entry name" value="Aminotran_1_2"/>
    <property type="match status" value="1"/>
</dbReference>
<evidence type="ECO:0000259" key="7">
    <source>
        <dbReference type="Pfam" id="PF00155"/>
    </source>
</evidence>
<comment type="caution">
    <text evidence="8">The sequence shown here is derived from an EMBL/GenBank/DDBJ whole genome shotgun (WGS) entry which is preliminary data.</text>
</comment>